<dbReference type="Proteomes" id="UP001332243">
    <property type="component" value="Unassembled WGS sequence"/>
</dbReference>
<dbReference type="Gene3D" id="3.40.50.300">
    <property type="entry name" value="P-loop containing nucleotide triphosphate hydrolases"/>
    <property type="match status" value="1"/>
</dbReference>
<dbReference type="PROSITE" id="PS50043">
    <property type="entry name" value="HTH_LUXR_2"/>
    <property type="match status" value="1"/>
</dbReference>
<keyword evidence="1" id="KW-0547">Nucleotide-binding</keyword>
<dbReference type="PANTHER" id="PTHR16305:SF35">
    <property type="entry name" value="TRANSCRIPTIONAL ACTIVATOR DOMAIN"/>
    <property type="match status" value="1"/>
</dbReference>
<keyword evidence="6" id="KW-1185">Reference proteome</keyword>
<accession>A0ABU7RYI7</accession>
<dbReference type="InterPro" id="IPR027417">
    <property type="entry name" value="P-loop_NTPase"/>
</dbReference>
<dbReference type="Pfam" id="PF00196">
    <property type="entry name" value="GerE"/>
    <property type="match status" value="1"/>
</dbReference>
<dbReference type="EMBL" id="JAZGQK010000021">
    <property type="protein sequence ID" value="MEE6261558.1"/>
    <property type="molecule type" value="Genomic_DNA"/>
</dbReference>
<dbReference type="RefSeq" id="WP_331216641.1">
    <property type="nucleotide sequence ID" value="NZ_JAZGQK010000021.1"/>
</dbReference>
<feature type="compositionally biased region" description="Low complexity" evidence="3">
    <location>
        <begin position="11"/>
        <end position="20"/>
    </location>
</feature>
<keyword evidence="2" id="KW-0067">ATP-binding</keyword>
<dbReference type="SMART" id="SM00421">
    <property type="entry name" value="HTH_LUXR"/>
    <property type="match status" value="1"/>
</dbReference>
<dbReference type="SUPFAM" id="SSF52540">
    <property type="entry name" value="P-loop containing nucleoside triphosphate hydrolases"/>
    <property type="match status" value="1"/>
</dbReference>
<dbReference type="InterPro" id="IPR016032">
    <property type="entry name" value="Sig_transdc_resp-reg_C-effctor"/>
</dbReference>
<reference evidence="5 6" key="1">
    <citation type="submission" date="2024-01" db="EMBL/GenBank/DDBJ databases">
        <title>Genome insights into Plantactinospora sonchi sp. nov.</title>
        <authorList>
            <person name="Wang L."/>
        </authorList>
    </citation>
    <scope>NUCLEOTIDE SEQUENCE [LARGE SCALE GENOMIC DNA]</scope>
    <source>
        <strain evidence="5 6">NEAU-QY2</strain>
    </source>
</reference>
<dbReference type="InterPro" id="IPR000792">
    <property type="entry name" value="Tscrpt_reg_LuxR_C"/>
</dbReference>
<organism evidence="5 6">
    <name type="scientific">Plantactinospora sonchi</name>
    <dbReference type="NCBI Taxonomy" id="1544735"/>
    <lineage>
        <taxon>Bacteria</taxon>
        <taxon>Bacillati</taxon>
        <taxon>Actinomycetota</taxon>
        <taxon>Actinomycetes</taxon>
        <taxon>Micromonosporales</taxon>
        <taxon>Micromonosporaceae</taxon>
        <taxon>Plantactinospora</taxon>
    </lineage>
</organism>
<evidence type="ECO:0000313" key="6">
    <source>
        <dbReference type="Proteomes" id="UP001332243"/>
    </source>
</evidence>
<evidence type="ECO:0000313" key="5">
    <source>
        <dbReference type="EMBL" id="MEE6261558.1"/>
    </source>
</evidence>
<feature type="region of interest" description="Disordered" evidence="3">
    <location>
        <begin position="1"/>
        <end position="20"/>
    </location>
</feature>
<dbReference type="PANTHER" id="PTHR16305">
    <property type="entry name" value="TESTICULAR SOLUBLE ADENYLYL CYCLASE"/>
    <property type="match status" value="1"/>
</dbReference>
<dbReference type="Pfam" id="PF13191">
    <property type="entry name" value="AAA_16"/>
    <property type="match status" value="1"/>
</dbReference>
<dbReference type="SUPFAM" id="SSF46894">
    <property type="entry name" value="C-terminal effector domain of the bipartite response regulators"/>
    <property type="match status" value="1"/>
</dbReference>
<gene>
    <name evidence="5" type="ORF">V1633_24025</name>
</gene>
<protein>
    <submittedName>
        <fullName evidence="5">AAA family ATPase</fullName>
    </submittedName>
</protein>
<dbReference type="PRINTS" id="PR00038">
    <property type="entry name" value="HTHLUXR"/>
</dbReference>
<dbReference type="Gene3D" id="1.10.10.10">
    <property type="entry name" value="Winged helix-like DNA-binding domain superfamily/Winged helix DNA-binding domain"/>
    <property type="match status" value="1"/>
</dbReference>
<comment type="caution">
    <text evidence="5">The sequence shown here is derived from an EMBL/GenBank/DDBJ whole genome shotgun (WGS) entry which is preliminary data.</text>
</comment>
<sequence>MPIHSVPEPSAATRRATAGPAALVGRDDELARMVGLLDESSQPRILTLDGEPGIGKSRLLAELVKTAGARGRTVLSGRATEFERSLPYGVVLDALAGVPDQRAELQALLDAVAGRDLDPVADGPAAAVERHRRHRRLCELLTALARPARLLLVFDDVQWADDASVEFFGYLLRHPPGNGVLVVFAFRSDQCPDRLADGLAHLTPAPTRVRLGPLSGPDLDRWLPAEPPSRRRLLHQVSGGNPLYLELLAGTPTHVLTALRRGDCPDEPVSTALHGAMAVEVRGLNPTERLVLQATAVVGTGLDVAAVAAAAELDLCRTGVTLDALVARDLLRQSGAEFDFRHPLVRAVAYWMAGPAWRLGAHRRVAAHLQRRGAPLTLRAHHLGRAVEPGDEAAVEVLTLAARSTMGTAPSTSATWLRAALAALPDGPDQVDRRAELRLLFAKALSVTGQFDESRAVLHELVAVAGPHRHTAVEQLAVLERLAGRHDVASALLSTELERLGVAGASQAMLRLELAVNEMLAGRWRAGARHAAKTVERARHGGHRGIEAAASTVLAACALAKGPLSTARVRISFAGRMIDALGDVALRDELGAIALLAWIEAMVDRYADGLAHAERGIEVGVRFGRIHVLPVLYAARSVLYGATGRVDEALRDAEEAEEIARWQGSAEAATLATAVRLRPLLWVDGPEAVRPVLDRLRGSAPPRSTLYRAVVQLHLAEACHALGEYDDCQELLADADAYRCLGPAEATILALRALSAVGAATASYGPSGVGPGTAGTSVAGTPTQLRRWLNRANDVAAGMPARLGHVGLARAGLLMAQGLPAAAVSEIAPTIGWFTRAGTPVAEGQARMLLAEAEFAAGRPQPAREQLGRAKKLFAGSGARWLAGQADRAQRRLAARLPRQRTEGSVTLSAREREVAELVAQGLTNHQIAGQLVLSPRTVETHVTRIIAKLGVPSRAAVARQLGDRQ</sequence>
<dbReference type="InterPro" id="IPR036388">
    <property type="entry name" value="WH-like_DNA-bd_sf"/>
</dbReference>
<dbReference type="CDD" id="cd06170">
    <property type="entry name" value="LuxR_C_like"/>
    <property type="match status" value="1"/>
</dbReference>
<name>A0ABU7RYI7_9ACTN</name>
<proteinExistence type="predicted"/>
<evidence type="ECO:0000259" key="4">
    <source>
        <dbReference type="PROSITE" id="PS50043"/>
    </source>
</evidence>
<evidence type="ECO:0000256" key="3">
    <source>
        <dbReference type="SAM" id="MobiDB-lite"/>
    </source>
</evidence>
<evidence type="ECO:0000256" key="1">
    <source>
        <dbReference type="ARBA" id="ARBA00022741"/>
    </source>
</evidence>
<dbReference type="InterPro" id="IPR041664">
    <property type="entry name" value="AAA_16"/>
</dbReference>
<dbReference type="PROSITE" id="PS00622">
    <property type="entry name" value="HTH_LUXR_1"/>
    <property type="match status" value="1"/>
</dbReference>
<feature type="domain" description="HTH luxR-type" evidence="4">
    <location>
        <begin position="901"/>
        <end position="966"/>
    </location>
</feature>
<evidence type="ECO:0000256" key="2">
    <source>
        <dbReference type="ARBA" id="ARBA00022840"/>
    </source>
</evidence>